<dbReference type="EMBL" id="DF977510">
    <property type="protein sequence ID" value="GAP91549.1"/>
    <property type="molecule type" value="Genomic_DNA"/>
</dbReference>
<evidence type="ECO:0000313" key="3">
    <source>
        <dbReference type="EMBL" id="GAP91549.1"/>
    </source>
</evidence>
<organism evidence="3">
    <name type="scientific">Rosellinia necatrix</name>
    <name type="common">White root-rot fungus</name>
    <dbReference type="NCBI Taxonomy" id="77044"/>
    <lineage>
        <taxon>Eukaryota</taxon>
        <taxon>Fungi</taxon>
        <taxon>Dikarya</taxon>
        <taxon>Ascomycota</taxon>
        <taxon>Pezizomycotina</taxon>
        <taxon>Sordariomycetes</taxon>
        <taxon>Xylariomycetidae</taxon>
        <taxon>Xylariales</taxon>
        <taxon>Xylariaceae</taxon>
        <taxon>Rosellinia</taxon>
    </lineage>
</organism>
<feature type="region of interest" description="Disordered" evidence="1">
    <location>
        <begin position="578"/>
        <end position="602"/>
    </location>
</feature>
<reference evidence="3" key="1">
    <citation type="submission" date="2016-03" db="EMBL/GenBank/DDBJ databases">
        <title>Draft genome sequence of Rosellinia necatrix.</title>
        <authorList>
            <person name="Kanematsu S."/>
        </authorList>
    </citation>
    <scope>NUCLEOTIDE SEQUENCE [LARGE SCALE GENOMIC DNA]</scope>
    <source>
        <strain evidence="3">W97</strain>
    </source>
</reference>
<dbReference type="OrthoDB" id="5428863at2759"/>
<gene>
    <name evidence="3" type="ORF">SAMD00023353_6500450</name>
</gene>
<feature type="compositionally biased region" description="Acidic residues" evidence="1">
    <location>
        <begin position="578"/>
        <end position="589"/>
    </location>
</feature>
<dbReference type="InterPro" id="IPR010730">
    <property type="entry name" value="HET"/>
</dbReference>
<dbReference type="Pfam" id="PF06985">
    <property type="entry name" value="HET"/>
    <property type="match status" value="1"/>
</dbReference>
<dbReference type="OMA" id="IWHERMQ"/>
<accession>A0A1W2TSM9</accession>
<evidence type="ECO:0000313" key="4">
    <source>
        <dbReference type="Proteomes" id="UP000054516"/>
    </source>
</evidence>
<evidence type="ECO:0000259" key="2">
    <source>
        <dbReference type="Pfam" id="PF06985"/>
    </source>
</evidence>
<keyword evidence="4" id="KW-1185">Reference proteome</keyword>
<sequence>MDSDPECSLCADIALILGPEGSTPKGSSRPHTYKELVDSKDCAVCQLLVARLGRSRGAAGYQPDCLVALQAWTHPIYKKWSFGMAPMYYGACQSCGASHSAISLAESASPDPRSPYHVKLDPNWIDVERVKAWAHECDSSHHGTCHTLTEWRSIPVPSRAPLVLIDVVSQSLVEFKLTPNLSAPRYITLSYVWGWVPDVLEATKDNLAALKTPGAFSSRSLASRLPATVRDAIALTNLLGIRYLWVDRVCIVQDDMTLKLPQLEQMGSIYANSYMTIIAGDGADADYGLRGSCPGVSQPREFRSPMLSFRPGSRTIMIEPDFEGYTEWSRRGWTYQERMLSRRNLMFLDDRVFWECYGAMWVEEFALEPSRQKHPVQKEVTTADDTEDTDDIKDVRRSLFYSRSHDLQITQWPDIDQYDTLVSKYTTLVLSFPSDGLNAFLGIIQAMSRSFRGGFLYGLPEYFFDYALLWRPWLPIRRRPTGNDANLPSWSWVAWSGGRMFMSVMPPVKQYVRIGGGAVDLGYVETHPMVTWYKTNSETGMRQAIDNAYHEAISARDDQSLPLPQGWSRVNLKDVILEEESSGDDESDGDERSDNGDGMNENDREVFMHDAFPDQVFSLPIHIPETPLQPQPSSWDPLLRFRTTRAFLSIGSRLQQHWKTKLWDKHSNSAIYIAPIYRVDDEAGNFVGMIFSNESGDDEIRNITHPCEFIVLSRGITSKSKSENPDDPEDASIYNDIEEWAQIEEVKDLQTYEFFNVLWVEWSGGIAYRKALGRMWKDAWQRQHTTEIDVVLG</sequence>
<feature type="compositionally biased region" description="Basic and acidic residues" evidence="1">
    <location>
        <begin position="590"/>
        <end position="602"/>
    </location>
</feature>
<protein>
    <submittedName>
        <fullName evidence="3">Putative heterokaryon incompatibility protein</fullName>
    </submittedName>
</protein>
<evidence type="ECO:0000256" key="1">
    <source>
        <dbReference type="SAM" id="MobiDB-lite"/>
    </source>
</evidence>
<name>A0A1W2TSM9_ROSNE</name>
<dbReference type="PANTHER" id="PTHR33112">
    <property type="entry name" value="DOMAIN PROTEIN, PUTATIVE-RELATED"/>
    <property type="match status" value="1"/>
</dbReference>
<dbReference type="STRING" id="77044.A0A1W2TSM9"/>
<dbReference type="Proteomes" id="UP000054516">
    <property type="component" value="Unassembled WGS sequence"/>
</dbReference>
<feature type="domain" description="Heterokaryon incompatibility" evidence="2">
    <location>
        <begin position="186"/>
        <end position="337"/>
    </location>
</feature>
<dbReference type="PANTHER" id="PTHR33112:SF1">
    <property type="entry name" value="HETEROKARYON INCOMPATIBILITY DOMAIN-CONTAINING PROTEIN"/>
    <property type="match status" value="1"/>
</dbReference>
<proteinExistence type="predicted"/>
<dbReference type="AlphaFoldDB" id="A0A1W2TSM9"/>